<name>A0A1C4GTI6_9GAMM</name>
<reference evidence="5 6" key="1">
    <citation type="submission" date="2016-08" db="EMBL/GenBank/DDBJ databases">
        <authorList>
            <person name="Seilhamer J.J."/>
        </authorList>
    </citation>
    <scope>NUCLEOTIDE SEQUENCE [LARGE SCALE GENOMIC DNA]</scope>
    <source>
        <strain evidence="5 6">ANC 4874</strain>
    </source>
</reference>
<dbReference type="PROSITE" id="PS51257">
    <property type="entry name" value="PROKAR_LIPOPROTEIN"/>
    <property type="match status" value="1"/>
</dbReference>
<feature type="signal peptide" evidence="3">
    <location>
        <begin position="1"/>
        <end position="17"/>
    </location>
</feature>
<feature type="chain" id="PRO_5008692657" evidence="3">
    <location>
        <begin position="18"/>
        <end position="138"/>
    </location>
</feature>
<evidence type="ECO:0000259" key="4">
    <source>
        <dbReference type="Pfam" id="PF09394"/>
    </source>
</evidence>
<proteinExistence type="predicted"/>
<dbReference type="OrthoDB" id="670336at2"/>
<dbReference type="PANTHER" id="PTHR36530">
    <property type="entry name" value="INHIBITOR OF CYSTEINE PEPTIDASE"/>
    <property type="match status" value="1"/>
</dbReference>
<evidence type="ECO:0000256" key="2">
    <source>
        <dbReference type="ARBA" id="ARBA00022704"/>
    </source>
</evidence>
<keyword evidence="3" id="KW-0732">Signal</keyword>
<evidence type="ECO:0000313" key="5">
    <source>
        <dbReference type="EMBL" id="SCC71476.1"/>
    </source>
</evidence>
<dbReference type="AlphaFoldDB" id="A0A1C4GTI6"/>
<organism evidence="5 6">
    <name type="scientific">Acinetobacter albensis</name>
    <dbReference type="NCBI Taxonomy" id="1673609"/>
    <lineage>
        <taxon>Bacteria</taxon>
        <taxon>Pseudomonadati</taxon>
        <taxon>Pseudomonadota</taxon>
        <taxon>Gammaproteobacteria</taxon>
        <taxon>Moraxellales</taxon>
        <taxon>Moraxellaceae</taxon>
        <taxon>Acinetobacter</taxon>
    </lineage>
</organism>
<dbReference type="Gene3D" id="2.60.40.2020">
    <property type="match status" value="1"/>
</dbReference>
<evidence type="ECO:0000313" key="6">
    <source>
        <dbReference type="Proteomes" id="UP000243661"/>
    </source>
</evidence>
<dbReference type="Pfam" id="PF09394">
    <property type="entry name" value="Inhibitor_I42"/>
    <property type="match status" value="1"/>
</dbReference>
<keyword evidence="2" id="KW-0789">Thiol protease inhibitor</keyword>
<accession>A0A1C4GTI6</accession>
<keyword evidence="1" id="KW-0646">Protease inhibitor</keyword>
<protein>
    <submittedName>
        <fullName evidence="5">Inhibitor of cysteine peptidase</fullName>
    </submittedName>
</protein>
<feature type="domain" description="Proteinase inhibitor I42 chagasin" evidence="4">
    <location>
        <begin position="45"/>
        <end position="130"/>
    </location>
</feature>
<dbReference type="PANTHER" id="PTHR36530:SF1">
    <property type="entry name" value="AMOEBIASIN-1"/>
    <property type="match status" value="1"/>
</dbReference>
<gene>
    <name evidence="5" type="ORF">GA0116959_104107</name>
</gene>
<dbReference type="EMBL" id="FMBK01000004">
    <property type="protein sequence ID" value="SCC71476.1"/>
    <property type="molecule type" value="Genomic_DNA"/>
</dbReference>
<sequence>MKALAICCAVLSGLWLAGCSSMSPTVDGKTHVYSLKQQCPNLLEMNVGQTLMFTVPENPSTGYIWQVVKPLQIFKVDEIYQQDQVKSQKPILGAGGEKLFRFTALKPGEELIRVKHARSWEKNALEEWSCRVRVSSFL</sequence>
<dbReference type="Proteomes" id="UP000243661">
    <property type="component" value="Unassembled WGS sequence"/>
</dbReference>
<evidence type="ECO:0000256" key="1">
    <source>
        <dbReference type="ARBA" id="ARBA00022690"/>
    </source>
</evidence>
<evidence type="ECO:0000256" key="3">
    <source>
        <dbReference type="SAM" id="SignalP"/>
    </source>
</evidence>
<dbReference type="InterPro" id="IPR018990">
    <property type="entry name" value="Prot_inh_I42_chagasin"/>
</dbReference>
<dbReference type="GO" id="GO:0004869">
    <property type="term" value="F:cysteine-type endopeptidase inhibitor activity"/>
    <property type="evidence" value="ECO:0007669"/>
    <property type="project" value="UniProtKB-KW"/>
</dbReference>
<dbReference type="SUPFAM" id="SSF141066">
    <property type="entry name" value="ICP-like"/>
    <property type="match status" value="1"/>
</dbReference>
<dbReference type="RefSeq" id="WP_092718662.1">
    <property type="nucleotide sequence ID" value="NZ_FMBK01000004.1"/>
</dbReference>
<dbReference type="InterPro" id="IPR052781">
    <property type="entry name" value="Cys_protease_inhibitor_I42"/>
</dbReference>
<dbReference type="InterPro" id="IPR036331">
    <property type="entry name" value="Chagasin-like_sf"/>
</dbReference>